<dbReference type="PANTHER" id="PTHR23028:SF134">
    <property type="entry name" value="PUTATIVE (AFU_ORTHOLOGUE AFUA_4G08520)-RELATED"/>
    <property type="match status" value="1"/>
</dbReference>
<comment type="caution">
    <text evidence="3">The sequence shown here is derived from an EMBL/GenBank/DDBJ whole genome shotgun (WGS) entry which is preliminary data.</text>
</comment>
<proteinExistence type="predicted"/>
<sequence length="370" mass="41873">MDNNKLGTKPHYQILDGLRGIAAVIVVFFHLAEPLAASRLDNVVNHGYLAVDFFFLLSGFVIGYAYDDRWDKMTIGSFLRRRIERLQPLIVLGMTLGAIGFYFTDSTIWPLIHTVPVWKLIVVMLIGYTLIPIPLSMDIRGWEEMHPLDDVAWSLFFEYIANILYALVLRKLSNKALACFVVLAGAVLLHFAVTNPNGDVTGGWTLNAHHMRVGITRTIFPFFAGLLLSRVARPVYIKNAFLWCSLLVAVVLFMPRIGGAEHLWMNGLFEAFCIIFVFPLIVYIGAGGVVRSQTEEKICKFLGNISYPLYMTHYVLVYFYVAWVSNHKGITLSEAWPTALLTFSGVIILAYASLKLYNEPVRAWLRKKLK</sequence>
<evidence type="ECO:0000313" key="3">
    <source>
        <dbReference type="EMBL" id="GEO09246.1"/>
    </source>
</evidence>
<dbReference type="EMBL" id="BJYT01000005">
    <property type="protein sequence ID" value="GEO09246.1"/>
    <property type="molecule type" value="Genomic_DNA"/>
</dbReference>
<organism evidence="3 4">
    <name type="scientific">Segetibacter aerophilus</name>
    <dbReference type="NCBI Taxonomy" id="670293"/>
    <lineage>
        <taxon>Bacteria</taxon>
        <taxon>Pseudomonadati</taxon>
        <taxon>Bacteroidota</taxon>
        <taxon>Chitinophagia</taxon>
        <taxon>Chitinophagales</taxon>
        <taxon>Chitinophagaceae</taxon>
        <taxon>Segetibacter</taxon>
    </lineage>
</organism>
<name>A0A512BBA2_9BACT</name>
<evidence type="ECO:0000313" key="4">
    <source>
        <dbReference type="Proteomes" id="UP000321513"/>
    </source>
</evidence>
<evidence type="ECO:0000259" key="2">
    <source>
        <dbReference type="Pfam" id="PF01757"/>
    </source>
</evidence>
<feature type="transmembrane region" description="Helical" evidence="1">
    <location>
        <begin position="335"/>
        <end position="357"/>
    </location>
</feature>
<evidence type="ECO:0000256" key="1">
    <source>
        <dbReference type="SAM" id="Phobius"/>
    </source>
</evidence>
<feature type="transmembrane region" description="Helical" evidence="1">
    <location>
        <begin position="213"/>
        <end position="232"/>
    </location>
</feature>
<dbReference type="InterPro" id="IPR050879">
    <property type="entry name" value="Acyltransferase_3"/>
</dbReference>
<gene>
    <name evidence="3" type="ORF">SAE01_17420</name>
</gene>
<protein>
    <submittedName>
        <fullName evidence="3">Acyltransferase</fullName>
    </submittedName>
</protein>
<dbReference type="Pfam" id="PF01757">
    <property type="entry name" value="Acyl_transf_3"/>
    <property type="match status" value="1"/>
</dbReference>
<feature type="transmembrane region" description="Helical" evidence="1">
    <location>
        <begin position="43"/>
        <end position="66"/>
    </location>
</feature>
<feature type="transmembrane region" description="Helical" evidence="1">
    <location>
        <begin position="263"/>
        <end position="289"/>
    </location>
</feature>
<keyword evidence="1" id="KW-0812">Transmembrane</keyword>
<accession>A0A512BBA2</accession>
<keyword evidence="3" id="KW-0012">Acyltransferase</keyword>
<feature type="transmembrane region" description="Helical" evidence="1">
    <location>
        <begin position="86"/>
        <end position="104"/>
    </location>
</feature>
<keyword evidence="1" id="KW-0472">Membrane</keyword>
<reference evidence="3 4" key="1">
    <citation type="submission" date="2019-07" db="EMBL/GenBank/DDBJ databases">
        <title>Whole genome shotgun sequence of Segetibacter aerophilus NBRC 106135.</title>
        <authorList>
            <person name="Hosoyama A."/>
            <person name="Uohara A."/>
            <person name="Ohji S."/>
            <person name="Ichikawa N."/>
        </authorList>
    </citation>
    <scope>NUCLEOTIDE SEQUENCE [LARGE SCALE GENOMIC DNA]</scope>
    <source>
        <strain evidence="3 4">NBRC 106135</strain>
    </source>
</reference>
<dbReference type="AlphaFoldDB" id="A0A512BBA2"/>
<feature type="transmembrane region" description="Helical" evidence="1">
    <location>
        <begin position="176"/>
        <end position="193"/>
    </location>
</feature>
<dbReference type="RefSeq" id="WP_147203369.1">
    <property type="nucleotide sequence ID" value="NZ_BJYT01000005.1"/>
</dbReference>
<dbReference type="PANTHER" id="PTHR23028">
    <property type="entry name" value="ACETYLTRANSFERASE"/>
    <property type="match status" value="1"/>
</dbReference>
<feature type="transmembrane region" description="Helical" evidence="1">
    <location>
        <begin position="12"/>
        <end position="31"/>
    </location>
</feature>
<dbReference type="OrthoDB" id="9796461at2"/>
<dbReference type="InterPro" id="IPR002656">
    <property type="entry name" value="Acyl_transf_3_dom"/>
</dbReference>
<feature type="transmembrane region" description="Helical" evidence="1">
    <location>
        <begin position="151"/>
        <end position="169"/>
    </location>
</feature>
<keyword evidence="1" id="KW-1133">Transmembrane helix</keyword>
<dbReference type="GO" id="GO:0016747">
    <property type="term" value="F:acyltransferase activity, transferring groups other than amino-acyl groups"/>
    <property type="evidence" value="ECO:0007669"/>
    <property type="project" value="InterPro"/>
</dbReference>
<dbReference type="Proteomes" id="UP000321513">
    <property type="component" value="Unassembled WGS sequence"/>
</dbReference>
<feature type="transmembrane region" description="Helical" evidence="1">
    <location>
        <begin position="239"/>
        <end position="257"/>
    </location>
</feature>
<feature type="transmembrane region" description="Helical" evidence="1">
    <location>
        <begin position="301"/>
        <end position="323"/>
    </location>
</feature>
<feature type="domain" description="Acyltransferase 3" evidence="2">
    <location>
        <begin position="14"/>
        <end position="351"/>
    </location>
</feature>
<feature type="transmembrane region" description="Helical" evidence="1">
    <location>
        <begin position="111"/>
        <end position="131"/>
    </location>
</feature>
<keyword evidence="4" id="KW-1185">Reference proteome</keyword>
<keyword evidence="3" id="KW-0808">Transferase</keyword>